<feature type="region of interest" description="Disordered" evidence="8">
    <location>
        <begin position="1"/>
        <end position="31"/>
    </location>
</feature>
<feature type="domain" description="Coenzyme PQQ synthesis protein F-like C-terminal lobe" evidence="12">
    <location>
        <begin position="1171"/>
        <end position="1271"/>
    </location>
</feature>
<dbReference type="OrthoDB" id="952271at2759"/>
<feature type="compositionally biased region" description="Acidic residues" evidence="8">
    <location>
        <begin position="619"/>
        <end position="671"/>
    </location>
</feature>
<feature type="domain" description="Peptidase M16 middle/third" evidence="11">
    <location>
        <begin position="537"/>
        <end position="603"/>
    </location>
</feature>
<accession>A0A2R5G6X1</accession>
<dbReference type="GO" id="GO:0005737">
    <property type="term" value="C:cytoplasm"/>
    <property type="evidence" value="ECO:0007669"/>
    <property type="project" value="UniProtKB-ARBA"/>
</dbReference>
<feature type="region of interest" description="Disordered" evidence="8">
    <location>
        <begin position="54"/>
        <end position="139"/>
    </location>
</feature>
<keyword evidence="6" id="KW-0862">Zinc</keyword>
<dbReference type="InParanoid" id="A0A2R5G6X1"/>
<evidence type="ECO:0000256" key="6">
    <source>
        <dbReference type="ARBA" id="ARBA00022833"/>
    </source>
</evidence>
<feature type="compositionally biased region" description="Basic and acidic residues" evidence="8">
    <location>
        <begin position="1"/>
        <end position="11"/>
    </location>
</feature>
<dbReference type="PROSITE" id="PS00143">
    <property type="entry name" value="INSULINASE"/>
    <property type="match status" value="1"/>
</dbReference>
<dbReference type="GO" id="GO:0046872">
    <property type="term" value="F:metal ion binding"/>
    <property type="evidence" value="ECO:0007669"/>
    <property type="project" value="UniProtKB-KW"/>
</dbReference>
<comment type="caution">
    <text evidence="13">The sequence shown here is derived from an EMBL/GenBank/DDBJ whole genome shotgun (WGS) entry which is preliminary data.</text>
</comment>
<evidence type="ECO:0000256" key="1">
    <source>
        <dbReference type="ARBA" id="ARBA00001947"/>
    </source>
</evidence>
<dbReference type="Pfam" id="PF22456">
    <property type="entry name" value="PqqF-like_C_4"/>
    <property type="match status" value="1"/>
</dbReference>
<keyword evidence="3" id="KW-0645">Protease</keyword>
<dbReference type="Pfam" id="PF05193">
    <property type="entry name" value="Peptidase_M16_C"/>
    <property type="match status" value="1"/>
</dbReference>
<protein>
    <submittedName>
        <fullName evidence="13">Insulin-degrading enzyme</fullName>
    </submittedName>
</protein>
<dbReference type="InterPro" id="IPR050626">
    <property type="entry name" value="Peptidase_M16"/>
</dbReference>
<dbReference type="Pfam" id="PF16187">
    <property type="entry name" value="Peptidase_M16_M"/>
    <property type="match status" value="2"/>
</dbReference>
<evidence type="ECO:0000256" key="7">
    <source>
        <dbReference type="ARBA" id="ARBA00023049"/>
    </source>
</evidence>
<reference evidence="13 14" key="1">
    <citation type="submission" date="2017-12" db="EMBL/GenBank/DDBJ databases">
        <title>Sequencing, de novo assembly and annotation of complete genome of a new Thraustochytrid species, strain FCC1311.</title>
        <authorList>
            <person name="Sedici K."/>
            <person name="Godart F."/>
            <person name="Aiese Cigliano R."/>
            <person name="Sanseverino W."/>
            <person name="Barakat M."/>
            <person name="Ortet P."/>
            <person name="Marechal E."/>
            <person name="Cagnac O."/>
            <person name="Amato A."/>
        </authorList>
    </citation>
    <scope>NUCLEOTIDE SEQUENCE [LARGE SCALE GENOMIC DNA]</scope>
</reference>
<feature type="compositionally biased region" description="Polar residues" evidence="8">
    <location>
        <begin position="358"/>
        <end position="368"/>
    </location>
</feature>
<evidence type="ECO:0000259" key="10">
    <source>
        <dbReference type="Pfam" id="PF05193"/>
    </source>
</evidence>
<feature type="compositionally biased region" description="Low complexity" evidence="8">
    <location>
        <begin position="672"/>
        <end position="681"/>
    </location>
</feature>
<dbReference type="Pfam" id="PF00675">
    <property type="entry name" value="Peptidase_M16"/>
    <property type="match status" value="1"/>
</dbReference>
<feature type="domain" description="Peptidase M16 middle/third" evidence="11">
    <location>
        <begin position="900"/>
        <end position="1058"/>
    </location>
</feature>
<dbReference type="Gene3D" id="3.30.830.10">
    <property type="entry name" value="Metalloenzyme, LuxS/M16 peptidase-like"/>
    <property type="match status" value="4"/>
</dbReference>
<evidence type="ECO:0000256" key="4">
    <source>
        <dbReference type="ARBA" id="ARBA00022723"/>
    </source>
</evidence>
<dbReference type="InterPro" id="IPR054734">
    <property type="entry name" value="PqqF-like_C_4"/>
</dbReference>
<feature type="compositionally biased region" description="Low complexity" evidence="8">
    <location>
        <begin position="115"/>
        <end position="127"/>
    </location>
</feature>
<dbReference type="PANTHER" id="PTHR43690">
    <property type="entry name" value="NARDILYSIN"/>
    <property type="match status" value="1"/>
</dbReference>
<evidence type="ECO:0000313" key="14">
    <source>
        <dbReference type="Proteomes" id="UP000241890"/>
    </source>
</evidence>
<feature type="domain" description="Peptidase M16 C-terminal" evidence="10">
    <location>
        <begin position="298"/>
        <end position="529"/>
    </location>
</feature>
<evidence type="ECO:0000256" key="8">
    <source>
        <dbReference type="SAM" id="MobiDB-lite"/>
    </source>
</evidence>
<feature type="compositionally biased region" description="Basic and acidic residues" evidence="8">
    <location>
        <begin position="609"/>
        <end position="618"/>
    </location>
</feature>
<dbReference type="PANTHER" id="PTHR43690:SF18">
    <property type="entry name" value="INSULIN-DEGRADING ENZYME-RELATED"/>
    <property type="match status" value="1"/>
</dbReference>
<dbReference type="GO" id="GO:0004222">
    <property type="term" value="F:metalloendopeptidase activity"/>
    <property type="evidence" value="ECO:0007669"/>
    <property type="project" value="InterPro"/>
</dbReference>
<dbReference type="EMBL" id="BEYU01000024">
    <property type="protein sequence ID" value="GBG26802.1"/>
    <property type="molecule type" value="Genomic_DNA"/>
</dbReference>
<dbReference type="InterPro" id="IPR007863">
    <property type="entry name" value="Peptidase_M16_C"/>
</dbReference>
<name>A0A2R5G6X1_9STRA</name>
<evidence type="ECO:0000256" key="2">
    <source>
        <dbReference type="ARBA" id="ARBA00007261"/>
    </source>
</evidence>
<evidence type="ECO:0000256" key="5">
    <source>
        <dbReference type="ARBA" id="ARBA00022801"/>
    </source>
</evidence>
<organism evidence="13 14">
    <name type="scientific">Hondaea fermentalgiana</name>
    <dbReference type="NCBI Taxonomy" id="2315210"/>
    <lineage>
        <taxon>Eukaryota</taxon>
        <taxon>Sar</taxon>
        <taxon>Stramenopiles</taxon>
        <taxon>Bigyra</taxon>
        <taxon>Labyrinthulomycetes</taxon>
        <taxon>Thraustochytrida</taxon>
        <taxon>Thraustochytriidae</taxon>
        <taxon>Hondaea</taxon>
    </lineage>
</organism>
<comment type="cofactor">
    <cofactor evidence="1">
        <name>Zn(2+)</name>
        <dbReference type="ChEBI" id="CHEBI:29105"/>
    </cofactor>
</comment>
<evidence type="ECO:0000259" key="12">
    <source>
        <dbReference type="Pfam" id="PF22456"/>
    </source>
</evidence>
<dbReference type="InterPro" id="IPR001431">
    <property type="entry name" value="Pept_M16_Zn_BS"/>
</dbReference>
<evidence type="ECO:0000259" key="9">
    <source>
        <dbReference type="Pfam" id="PF00675"/>
    </source>
</evidence>
<dbReference type="Proteomes" id="UP000241890">
    <property type="component" value="Unassembled WGS sequence"/>
</dbReference>
<evidence type="ECO:0000313" key="13">
    <source>
        <dbReference type="EMBL" id="GBG26802.1"/>
    </source>
</evidence>
<feature type="compositionally biased region" description="Acidic residues" evidence="8">
    <location>
        <begin position="60"/>
        <end position="99"/>
    </location>
</feature>
<comment type="similarity">
    <text evidence="2">Belongs to the peptidase M16 family.</text>
</comment>
<keyword evidence="14" id="KW-1185">Reference proteome</keyword>
<evidence type="ECO:0000259" key="11">
    <source>
        <dbReference type="Pfam" id="PF16187"/>
    </source>
</evidence>
<gene>
    <name evidence="13" type="ORF">FCC1311_030242</name>
</gene>
<dbReference type="InterPro" id="IPR032632">
    <property type="entry name" value="Peptidase_M16_M"/>
</dbReference>
<dbReference type="FunFam" id="3.30.830.10:FF:000012">
    <property type="entry name" value="Protease 3"/>
    <property type="match status" value="1"/>
</dbReference>
<dbReference type="SUPFAM" id="SSF63411">
    <property type="entry name" value="LuxS/MPP-like metallohydrolase"/>
    <property type="match status" value="4"/>
</dbReference>
<dbReference type="InterPro" id="IPR011249">
    <property type="entry name" value="Metalloenz_LuxS/M16"/>
</dbReference>
<proteinExistence type="inferred from homology"/>
<dbReference type="FunFam" id="3.30.830.10:FF:000005">
    <property type="entry name" value="nardilysin isoform X1"/>
    <property type="match status" value="1"/>
</dbReference>
<dbReference type="InterPro" id="IPR011765">
    <property type="entry name" value="Pept_M16_N"/>
</dbReference>
<evidence type="ECO:0000256" key="3">
    <source>
        <dbReference type="ARBA" id="ARBA00022670"/>
    </source>
</evidence>
<feature type="region of interest" description="Disordered" evidence="8">
    <location>
        <begin position="345"/>
        <end position="368"/>
    </location>
</feature>
<feature type="compositionally biased region" description="Low complexity" evidence="8">
    <location>
        <begin position="12"/>
        <end position="22"/>
    </location>
</feature>
<keyword evidence="7" id="KW-0482">Metalloprotease</keyword>
<sequence>MEAWEAPRKDAAAAGDAAVEVGPDLDATRPETDEKLYKLVTLKANGLECLLISDTYAAQGDEEEDEDDDDDEDENDGEDQDGKDNDDEEGDDDEEEDGPEQDHKDEESDEEDGAEASNSSGSSSNNGGESGDEGFADSGGRKRRAAVCASVGAGSFLDPEECQGLAHFLEHMLFMGSEKHPTENAFDAFISRTGGESNAYTEGEQTTFYFTTKVSALAEALDIFAQFFVSPLMLEDAVDRELNAIESEFQLSRSSEASRVQEVLCRTARKGHPLSLFGWGNLRSLREDPAAAGVDPLKKLREFYNKYYVAPNLKLVICAPLSLDELERLVVEQCSCIRACPEQDPAASADGDEDSECDSSPQNSEQAQQIFRPPTIAEFGFPFQGPTAAVREVGVDAPMELLLEERVSLQCVHFIVPIRDVHQLRLTWQIPTQLAAYLSKPHEFLSHLIGHESKGSILSIAKSRGWATSLMAGSDHGGYESNTACMLFPVQMTLTQKGMCEWKQVVALVMEYIGLLRAVGPQREVFEEMASLAEVDYRFLEESDPEDQVQELSGLMLAYRQLGRRDLLTGPYLLKEWKPEEIEALTAHFTPENVRIDLVSSYFGRDRDFKDQDDCADHGDDDDDSDGDENKDDKNDDEDDDECGDDNEDDDDDDEDEDEDEDEDDGDEEASDASAEAAQESTQPLRKEDFPENPALMPDLVPLEEPYFGTRFWIRRIDEPTLQSWQDALAGAEAHAKTVDPARSSSGLHIPEPNPYVPKDLSLREFPSEEALHPLVGSFVRVQTTSGWAYGFVQCFNAMTQQIEVAVEDDIEDTLRWFKLDETLATAWFSREADPAIDVFNVKTSQMQKIEIIAGGKSERGWQQLTAAAMRLFDLRHSESVANRCPEFAHFYEPRLASCSTEQVEMYWLHSRAFATPKVEISLNIVCGSDNAAMRSPLLSVASALFINLIGDELTNEAYMASMAGLDYKIRKSDSGMLVRFTGFTDRIFTLADIVLRHIFRHELNKNPADTARRYAMRRESLLRYYRNLNLKTGHHAVNMRLRVLKPRTFDAETLIEALDDPILQTHDGMLTLVREQVLSQVFVDGLICGNVVEADGARLHGIIASRIEAYQASAALERALFPRQPVIRLAPGEALRIERPCRDPNNANISLEMYFQIGEDQLRDRVLVDLIEELMEEPMYDTLRTKHQLGYSVSCSMRYTHKVLGYVVRVTSDTHTGDELEAHVFAFMQSFLTFLEEELDEEHFEDHLRTAVELKLEEDNNLSDESRRLWETIADHSYEWHTTRREAFSLFGLTRQDVVAAYKRWLLPTATSTLRVVSVRSAGPAFSRAPDATPLPPPDAVDPSLLPVFTSIDDFESLHEAHDHYSLIPSKREASDS</sequence>
<dbReference type="GO" id="GO:0006508">
    <property type="term" value="P:proteolysis"/>
    <property type="evidence" value="ECO:0007669"/>
    <property type="project" value="UniProtKB-KW"/>
</dbReference>
<feature type="region of interest" description="Disordered" evidence="8">
    <location>
        <begin position="609"/>
        <end position="700"/>
    </location>
</feature>
<keyword evidence="5" id="KW-0378">Hydrolase</keyword>
<feature type="domain" description="Peptidase M16 N-terminal" evidence="9">
    <location>
        <begin position="142"/>
        <end position="275"/>
    </location>
</feature>
<keyword evidence="4" id="KW-0479">Metal-binding</keyword>